<evidence type="ECO:0000256" key="1">
    <source>
        <dbReference type="ARBA" id="ARBA00004251"/>
    </source>
</evidence>
<keyword evidence="7 11" id="KW-0418">Kinase</keyword>
<keyword evidence="14" id="KW-0472">Membrane</keyword>
<feature type="compositionally biased region" description="Polar residues" evidence="13">
    <location>
        <begin position="798"/>
        <end position="833"/>
    </location>
</feature>
<dbReference type="Pfam" id="PF08276">
    <property type="entry name" value="PAN_2"/>
    <property type="match status" value="1"/>
</dbReference>
<dbReference type="CDD" id="cd14066">
    <property type="entry name" value="STKc_IRAK"/>
    <property type="match status" value="1"/>
</dbReference>
<evidence type="ECO:0000256" key="6">
    <source>
        <dbReference type="ARBA" id="ARBA00022741"/>
    </source>
</evidence>
<dbReference type="InterPro" id="IPR008271">
    <property type="entry name" value="Ser/Thr_kinase_AS"/>
</dbReference>
<dbReference type="EC" id="2.7.11.1" evidence="11"/>
<feature type="domain" description="Apple" evidence="17">
    <location>
        <begin position="338"/>
        <end position="417"/>
    </location>
</feature>
<dbReference type="PROSITE" id="PS50011">
    <property type="entry name" value="PROTEIN_KINASE_DOM"/>
    <property type="match status" value="1"/>
</dbReference>
<dbReference type="Gene3D" id="2.90.10.10">
    <property type="entry name" value="Bulb-type lectin domain"/>
    <property type="match status" value="1"/>
</dbReference>
<dbReference type="SUPFAM" id="SSF56112">
    <property type="entry name" value="Protein kinase-like (PK-like)"/>
    <property type="match status" value="1"/>
</dbReference>
<keyword evidence="4 11" id="KW-0808">Transferase</keyword>
<dbReference type="PROSITE" id="PS00107">
    <property type="entry name" value="PROTEIN_KINASE_ATP"/>
    <property type="match status" value="1"/>
</dbReference>
<evidence type="ECO:0000313" key="18">
    <source>
        <dbReference type="Proteomes" id="UP000827889"/>
    </source>
</evidence>
<evidence type="ECO:0000256" key="10">
    <source>
        <dbReference type="ARBA" id="ARBA00023180"/>
    </source>
</evidence>
<keyword evidence="9" id="KW-1015">Disulfide bond</keyword>
<feature type="domain" description="Bulb-type lectin" evidence="16">
    <location>
        <begin position="60"/>
        <end position="184"/>
    </location>
</feature>
<keyword evidence="5" id="KW-0732">Signal</keyword>
<dbReference type="InterPro" id="IPR036426">
    <property type="entry name" value="Bulb-type_lectin_dom_sf"/>
</dbReference>
<keyword evidence="10" id="KW-0325">Glycoprotein</keyword>
<keyword evidence="3 11" id="KW-0723">Serine/threonine-protein kinase</keyword>
<keyword evidence="18" id="KW-1185">Reference proteome</keyword>
<gene>
    <name evidence="19" type="primary">LOC115754950</name>
</gene>
<comment type="catalytic activity">
    <reaction evidence="11">
        <text>L-threonyl-[protein] + ATP = O-phospho-L-threonyl-[protein] + ADP + H(+)</text>
        <dbReference type="Rhea" id="RHEA:46608"/>
        <dbReference type="Rhea" id="RHEA-COMP:11060"/>
        <dbReference type="Rhea" id="RHEA-COMP:11605"/>
        <dbReference type="ChEBI" id="CHEBI:15378"/>
        <dbReference type="ChEBI" id="CHEBI:30013"/>
        <dbReference type="ChEBI" id="CHEBI:30616"/>
        <dbReference type="ChEBI" id="CHEBI:61977"/>
        <dbReference type="ChEBI" id="CHEBI:456216"/>
        <dbReference type="EC" id="2.7.11.1"/>
    </reaction>
</comment>
<dbReference type="PIRSF" id="PIRSF000641">
    <property type="entry name" value="SRK"/>
    <property type="match status" value="1"/>
</dbReference>
<keyword evidence="2" id="KW-1003">Cell membrane</keyword>
<evidence type="ECO:0000256" key="14">
    <source>
        <dbReference type="SAM" id="Phobius"/>
    </source>
</evidence>
<evidence type="ECO:0000313" key="19">
    <source>
        <dbReference type="RefSeq" id="XP_048133077.1"/>
    </source>
</evidence>
<dbReference type="InterPro" id="IPR000719">
    <property type="entry name" value="Prot_kinase_dom"/>
</dbReference>
<evidence type="ECO:0000256" key="5">
    <source>
        <dbReference type="ARBA" id="ARBA00022729"/>
    </source>
</evidence>
<comment type="catalytic activity">
    <reaction evidence="11">
        <text>L-seryl-[protein] + ATP = O-phospho-L-seryl-[protein] + ADP + H(+)</text>
        <dbReference type="Rhea" id="RHEA:17989"/>
        <dbReference type="Rhea" id="RHEA-COMP:9863"/>
        <dbReference type="Rhea" id="RHEA-COMP:11604"/>
        <dbReference type="ChEBI" id="CHEBI:15378"/>
        <dbReference type="ChEBI" id="CHEBI:29999"/>
        <dbReference type="ChEBI" id="CHEBI:30616"/>
        <dbReference type="ChEBI" id="CHEBI:83421"/>
        <dbReference type="ChEBI" id="CHEBI:456216"/>
        <dbReference type="EC" id="2.7.11.1"/>
    </reaction>
</comment>
<feature type="region of interest" description="Disordered" evidence="13">
    <location>
        <begin position="798"/>
        <end position="840"/>
    </location>
</feature>
<evidence type="ECO:0000256" key="13">
    <source>
        <dbReference type="SAM" id="MobiDB-lite"/>
    </source>
</evidence>
<dbReference type="GeneID" id="115754950"/>
<reference evidence="19" key="1">
    <citation type="submission" date="2025-08" db="UniProtKB">
        <authorList>
            <consortium name="RefSeq"/>
        </authorList>
    </citation>
    <scope>IDENTIFICATION</scope>
    <source>
        <tissue evidence="19">Leaf</tissue>
    </source>
</reference>
<dbReference type="InterPro" id="IPR017441">
    <property type="entry name" value="Protein_kinase_ATP_BS"/>
</dbReference>
<dbReference type="InterPro" id="IPR003609">
    <property type="entry name" value="Pan_app"/>
</dbReference>
<evidence type="ECO:0000259" key="15">
    <source>
        <dbReference type="PROSITE" id="PS50011"/>
    </source>
</evidence>
<keyword evidence="8 11" id="KW-0067">ATP-binding</keyword>
<dbReference type="SMART" id="SM00220">
    <property type="entry name" value="S_TKc"/>
    <property type="match status" value="1"/>
</dbReference>
<evidence type="ECO:0000256" key="11">
    <source>
        <dbReference type="PIRNR" id="PIRNR000641"/>
    </source>
</evidence>
<keyword evidence="14" id="KW-1133">Transmembrane helix</keyword>
<keyword evidence="14" id="KW-0812">Transmembrane</keyword>
<feature type="transmembrane region" description="Helical" evidence="14">
    <location>
        <begin position="436"/>
        <end position="456"/>
    </location>
</feature>
<dbReference type="Gene3D" id="3.30.200.20">
    <property type="entry name" value="Phosphorylase Kinase, domain 1"/>
    <property type="match status" value="1"/>
</dbReference>
<dbReference type="InterPro" id="IPR011009">
    <property type="entry name" value="Kinase-like_dom_sf"/>
</dbReference>
<dbReference type="Pfam" id="PF07714">
    <property type="entry name" value="PK_Tyr_Ser-Thr"/>
    <property type="match status" value="1"/>
</dbReference>
<dbReference type="PROSITE" id="PS00108">
    <property type="entry name" value="PROTEIN_KINASE_ST"/>
    <property type="match status" value="1"/>
</dbReference>
<dbReference type="InterPro" id="IPR001245">
    <property type="entry name" value="Ser-Thr/Tyr_kinase_cat_dom"/>
</dbReference>
<comment type="similarity">
    <text evidence="11">Belongs to the protein kinase superfamily. Ser/Thr protein kinase family.</text>
</comment>
<keyword evidence="6 11" id="KW-0547">Nucleotide-binding</keyword>
<evidence type="ECO:0000256" key="7">
    <source>
        <dbReference type="ARBA" id="ARBA00022777"/>
    </source>
</evidence>
<evidence type="ECO:0000256" key="2">
    <source>
        <dbReference type="ARBA" id="ARBA00022475"/>
    </source>
</evidence>
<sequence>MINDTFQFSKFNPRPTFRTTRILSPMATTALSSLSKKLSKSYVVLLMIFFSCLLRPSEATDILVPGQDLRDNKTLVSSNKVFELGFFNTGGSSSSNYYLGIWFRDDPYKKPVWVANREYPLIDSSGVLSIRYDGNLVISDKRRIQYLVNAVMLSPSNSTSSILLDSGNFVLMEGISTVWESFYYPTDTFLPGMKLGFFDIGTDKMRNPYLVSWQSPSVPSTGSFVLTLPRKNKTQLGVWHHDEVFRQIGYYDGRRFRFLFNSSLNEYNFTYVSSITEIYISFANKGNDIFSWFVISPSGEIQAFSMIGKEISVVYSPICANTSSNNAADCYIEKPPLCADGNNFSRTEGFMPNPNVFNESDGLGISDCEIMCRSNCSCTAFTSYRDDSTGCQFYYGDIEFTMGETGQGNRTMFVRGNFTKTTYMLPRNSGHRRKRLLWLILTISLVVFIISALVVISRWKSHTCIAAWKEKGKKPKRSLELFLMQLESDVSLDNRDSHTSKLKSVRKRDRELPILGFSCLSVATNNFSPVNELGEGGFGRVYKGMLLGHEIAVKRLSRKSRQGLEEFKNEVQLISKLQHRNLVRLLGCCMEREEKILIYEYMANKSLDSFLFDADKKPLLEWKRRVSIIEGIAQGLLYLHQYSRLKIIHRDLKTSNILLDKDMNPKISDFGMAIIFGENEVRARTTRVVGTYGYMSPEYAVHGLFSAKSDVFSFGVIMLEIISGRKNTTFTHLDRSLNLLEYAWESWKSGRGIELMDLVSTDPPSVREFSLCLHIALLCVQERPEDRPNMSDVVSMLSNGSSNLPSPTQPAFSSNSGYCGSQEQQDCSATEITCSEVEGR</sequence>
<protein>
    <recommendedName>
        <fullName evidence="11">Receptor-like serine/threonine-protein kinase</fullName>
        <ecNumber evidence="11">2.7.11.1</ecNumber>
    </recommendedName>
</protein>
<dbReference type="SMART" id="SM00108">
    <property type="entry name" value="B_lectin"/>
    <property type="match status" value="1"/>
</dbReference>
<evidence type="ECO:0000256" key="4">
    <source>
        <dbReference type="ARBA" id="ARBA00022679"/>
    </source>
</evidence>
<evidence type="ECO:0000256" key="3">
    <source>
        <dbReference type="ARBA" id="ARBA00022527"/>
    </source>
</evidence>
<feature type="domain" description="Protein kinase" evidence="15">
    <location>
        <begin position="527"/>
        <end position="812"/>
    </location>
</feature>
<evidence type="ECO:0000256" key="12">
    <source>
        <dbReference type="PROSITE-ProRule" id="PRU10141"/>
    </source>
</evidence>
<dbReference type="PANTHER" id="PTHR27002:SF944">
    <property type="entry name" value="G-TYPE LECTIN S-RECEPTOR-LIKE SERINE_THREONINE-PROTEIN KINASE CES101"/>
    <property type="match status" value="1"/>
</dbReference>
<dbReference type="RefSeq" id="XP_048133077.1">
    <property type="nucleotide sequence ID" value="XM_048277120.1"/>
</dbReference>
<dbReference type="PROSITE" id="PS50927">
    <property type="entry name" value="BULB_LECTIN"/>
    <property type="match status" value="1"/>
</dbReference>
<comment type="subcellular location">
    <subcellularLocation>
        <location evidence="1">Cell membrane</location>
        <topology evidence="1">Single-pass type I membrane protein</topology>
    </subcellularLocation>
</comment>
<dbReference type="Proteomes" id="UP000827889">
    <property type="component" value="Chromosome 4"/>
</dbReference>
<accession>A0ABM3H8Z6</accession>
<dbReference type="CDD" id="cd00028">
    <property type="entry name" value="B_lectin"/>
    <property type="match status" value="1"/>
</dbReference>
<evidence type="ECO:0000256" key="9">
    <source>
        <dbReference type="ARBA" id="ARBA00023157"/>
    </source>
</evidence>
<evidence type="ECO:0000259" key="17">
    <source>
        <dbReference type="PROSITE" id="PS50948"/>
    </source>
</evidence>
<dbReference type="SUPFAM" id="SSF51110">
    <property type="entry name" value="alpha-D-mannose-specific plant lectins"/>
    <property type="match status" value="1"/>
</dbReference>
<dbReference type="InterPro" id="IPR001480">
    <property type="entry name" value="Bulb-type_lectin_dom"/>
</dbReference>
<evidence type="ECO:0000259" key="16">
    <source>
        <dbReference type="PROSITE" id="PS50927"/>
    </source>
</evidence>
<dbReference type="PROSITE" id="PS50948">
    <property type="entry name" value="PAN"/>
    <property type="match status" value="1"/>
</dbReference>
<dbReference type="Gene3D" id="1.10.510.10">
    <property type="entry name" value="Transferase(Phosphotransferase) domain 1"/>
    <property type="match status" value="1"/>
</dbReference>
<evidence type="ECO:0000256" key="8">
    <source>
        <dbReference type="ARBA" id="ARBA00022840"/>
    </source>
</evidence>
<feature type="binding site" evidence="12">
    <location>
        <position position="554"/>
    </location>
    <ligand>
        <name>ATP</name>
        <dbReference type="ChEBI" id="CHEBI:30616"/>
    </ligand>
</feature>
<dbReference type="Pfam" id="PF01453">
    <property type="entry name" value="B_lectin"/>
    <property type="match status" value="1"/>
</dbReference>
<dbReference type="InterPro" id="IPR024171">
    <property type="entry name" value="SRK-like_kinase"/>
</dbReference>
<proteinExistence type="inferred from homology"/>
<organism evidence="18 19">
    <name type="scientific">Rhodamnia argentea</name>
    <dbReference type="NCBI Taxonomy" id="178133"/>
    <lineage>
        <taxon>Eukaryota</taxon>
        <taxon>Viridiplantae</taxon>
        <taxon>Streptophyta</taxon>
        <taxon>Embryophyta</taxon>
        <taxon>Tracheophyta</taxon>
        <taxon>Spermatophyta</taxon>
        <taxon>Magnoliopsida</taxon>
        <taxon>eudicotyledons</taxon>
        <taxon>Gunneridae</taxon>
        <taxon>Pentapetalae</taxon>
        <taxon>rosids</taxon>
        <taxon>malvids</taxon>
        <taxon>Myrtales</taxon>
        <taxon>Myrtaceae</taxon>
        <taxon>Myrtoideae</taxon>
        <taxon>Myrteae</taxon>
        <taxon>Australasian group</taxon>
        <taxon>Rhodamnia</taxon>
    </lineage>
</organism>
<dbReference type="PANTHER" id="PTHR27002">
    <property type="entry name" value="RECEPTOR-LIKE SERINE/THREONINE-PROTEIN KINASE SD1-8"/>
    <property type="match status" value="1"/>
</dbReference>
<name>A0ABM3H8Z6_9MYRT</name>